<dbReference type="STRING" id="1297617.IB211_00869c"/>
<evidence type="ECO:0000256" key="1">
    <source>
        <dbReference type="PROSITE-ProRule" id="PRU00339"/>
    </source>
</evidence>
<dbReference type="eggNOG" id="COG5184">
    <property type="taxonomic scope" value="Bacteria"/>
</dbReference>
<dbReference type="EMBL" id="CP011307">
    <property type="protein sequence ID" value="ALP93263.1"/>
    <property type="molecule type" value="Genomic_DNA"/>
</dbReference>
<dbReference type="SUPFAM" id="SSF52200">
    <property type="entry name" value="Toll/Interleukin receptor TIR domain"/>
    <property type="match status" value="1"/>
</dbReference>
<accession>A0A0S2W1X5</accession>
<dbReference type="Proteomes" id="UP000064844">
    <property type="component" value="Chromosome"/>
</dbReference>
<dbReference type="AlphaFoldDB" id="A0A0S2W1X5"/>
<feature type="domain" description="TIR" evidence="3">
    <location>
        <begin position="154"/>
        <end position="300"/>
    </location>
</feature>
<evidence type="ECO:0000313" key="4">
    <source>
        <dbReference type="EMBL" id="ALP93263.1"/>
    </source>
</evidence>
<reference evidence="4 5" key="1">
    <citation type="journal article" date="2015" name="Nat. Commun.">
        <title>Production of butyrate from lysine and the Amadori product fructoselysine by a human gut commensal.</title>
        <authorList>
            <person name="Bui T.P."/>
            <person name="Ritari J."/>
            <person name="Boeren S."/>
            <person name="de Waard P."/>
            <person name="Plugge C.M."/>
            <person name="de Vos W.M."/>
        </authorList>
    </citation>
    <scope>NUCLEOTIDE SEQUENCE [LARGE SCALE GENOMIC DNA]</scope>
    <source>
        <strain evidence="4 5">AF211</strain>
    </source>
</reference>
<dbReference type="SMART" id="SM00028">
    <property type="entry name" value="TPR"/>
    <property type="match status" value="2"/>
</dbReference>
<dbReference type="PATRIC" id="fig|1297617.4.peg.883"/>
<dbReference type="Gene3D" id="1.25.40.10">
    <property type="entry name" value="Tetratricopeptide repeat domain"/>
    <property type="match status" value="1"/>
</dbReference>
<keyword evidence="5" id="KW-1185">Reference proteome</keyword>
<dbReference type="Gene3D" id="3.40.50.10140">
    <property type="entry name" value="Toll/interleukin-1 receptor homology (TIR) domain"/>
    <property type="match status" value="1"/>
</dbReference>
<dbReference type="PROSITE" id="PS50005">
    <property type="entry name" value="TPR"/>
    <property type="match status" value="1"/>
</dbReference>
<dbReference type="SUPFAM" id="SSF48452">
    <property type="entry name" value="TPR-like"/>
    <property type="match status" value="1"/>
</dbReference>
<dbReference type="Pfam" id="PF13432">
    <property type="entry name" value="TPR_16"/>
    <property type="match status" value="2"/>
</dbReference>
<evidence type="ECO:0000313" key="5">
    <source>
        <dbReference type="Proteomes" id="UP000064844"/>
    </source>
</evidence>
<dbReference type="RefSeq" id="WP_058117222.1">
    <property type="nucleotide sequence ID" value="NZ_CP011307.1"/>
</dbReference>
<dbReference type="InterPro" id="IPR019734">
    <property type="entry name" value="TPR_rpt"/>
</dbReference>
<evidence type="ECO:0000259" key="3">
    <source>
        <dbReference type="PROSITE" id="PS50104"/>
    </source>
</evidence>
<dbReference type="Pfam" id="PF13676">
    <property type="entry name" value="TIR_2"/>
    <property type="match status" value="1"/>
</dbReference>
<dbReference type="InterPro" id="IPR009091">
    <property type="entry name" value="RCC1/BLIP-II"/>
</dbReference>
<gene>
    <name evidence="4" type="ORF">IB211_00869c</name>
</gene>
<feature type="region of interest" description="Disordered" evidence="2">
    <location>
        <begin position="462"/>
        <end position="481"/>
    </location>
</feature>
<feature type="repeat" description="TPR" evidence="1">
    <location>
        <begin position="311"/>
        <end position="344"/>
    </location>
</feature>
<feature type="compositionally biased region" description="Low complexity" evidence="2">
    <location>
        <begin position="462"/>
        <end position="472"/>
    </location>
</feature>
<sequence>MIALKCKMCGGDLSVSPGASVGTCQYCGTTMTLPVTGSTQVADQFNRASGLRQGDEFDRASEVYLRLLEANPRDAEAHWGMVLCRFGIAYVEDPETGRRLPTCNRVRFGSILEDEDYLQAITWADGEAKAVYQAEAEAIAAIQREFLDISAREEPFDVFLCYKEKDGQGERTPDSVLAQELYYELTEKGYRVFFSRLTLEGKLGISYEPYIFAALQSARVMVVVTTRAEYVNAPWVKNEWSRYLALIRQGEDKVLIPAYRDMDPYTLPEELASLQAQDMGKLGFMQDLLEGIQKFLRREPDDDGGRTGPTASTLTKRGMLALEDGDFAAADAHFERALDHDPEEAMAYVGKLMVERKVKVPSDLGRAGKPLETSPNYRKAVRFADPELKKLLENCNEQLLAARRALEQQLTGRPAVAQNAAPQKTPTRYVRQDKPVKTGSLGVILLVLLGLMLLGVLLGSPSSSTPSSSPESSAPPAPSFTAEEMSQLYADAIQLVEQGSYDELKRILPHLTQQQRAEVDPTLITQARERYSALDFSAAFSISGLILDNAEARSLHFSMQRVFAQLLSTSGNLVATLPFTGEEFSLYDGQGNSSSFYFEGAQSISLFSDCAAAICGDGSVICQPFEAGAFSPGFQSELSQWRDTASLVSLSDCLLGLRRDGTVAYAGKRNGSDGSIREAVSGWSRVVGLYAAGEHAVVALCTDGTVRMAGENPYYSAESFSQWSGLYTIAVTDTSVLGILPNGTLLSAGDDGWVRTLDTGSDLARCISYSVSEGTIAGLRPDGTVAAYGLAGGSGTADWTDIIQLRTRPGVVYGLCRDGTVRTSGTGAGEETWRDIIFLLASPSGLLGIQNDGTLHISGDFPAALQSSVSAAHIW</sequence>
<dbReference type="KEGG" id="ibu:IB211_00869c"/>
<dbReference type="SUPFAM" id="SSF50985">
    <property type="entry name" value="RCC1/BLIP-II"/>
    <property type="match status" value="1"/>
</dbReference>
<dbReference type="GO" id="GO:0007165">
    <property type="term" value="P:signal transduction"/>
    <property type="evidence" value="ECO:0007669"/>
    <property type="project" value="InterPro"/>
</dbReference>
<dbReference type="PROSITE" id="PS50104">
    <property type="entry name" value="TIR"/>
    <property type="match status" value="1"/>
</dbReference>
<dbReference type="InterPro" id="IPR000157">
    <property type="entry name" value="TIR_dom"/>
</dbReference>
<proteinExistence type="predicted"/>
<reference evidence="5" key="2">
    <citation type="submission" date="2015-04" db="EMBL/GenBank/DDBJ databases">
        <title>A butyrogenic pathway from the amino acid lysine in a human gut commensal.</title>
        <authorList>
            <person name="de Vos W.M."/>
            <person name="Bui N.T.P."/>
            <person name="Plugge C.M."/>
            <person name="Ritari J."/>
        </authorList>
    </citation>
    <scope>NUCLEOTIDE SEQUENCE [LARGE SCALE GENOMIC DNA]</scope>
    <source>
        <strain evidence="5">AF211</strain>
    </source>
</reference>
<keyword evidence="1" id="KW-0802">TPR repeat</keyword>
<organism evidence="4 5">
    <name type="scientific">Intestinimonas butyriciproducens</name>
    <dbReference type="NCBI Taxonomy" id="1297617"/>
    <lineage>
        <taxon>Bacteria</taxon>
        <taxon>Bacillati</taxon>
        <taxon>Bacillota</taxon>
        <taxon>Clostridia</taxon>
        <taxon>Eubacteriales</taxon>
        <taxon>Intestinimonas</taxon>
    </lineage>
</organism>
<dbReference type="InterPro" id="IPR035897">
    <property type="entry name" value="Toll_tir_struct_dom_sf"/>
</dbReference>
<protein>
    <recommendedName>
        <fullName evidence="3">TIR domain-containing protein</fullName>
    </recommendedName>
</protein>
<name>A0A0S2W1X5_9FIRM</name>
<dbReference type="InterPro" id="IPR011990">
    <property type="entry name" value="TPR-like_helical_dom_sf"/>
</dbReference>
<evidence type="ECO:0000256" key="2">
    <source>
        <dbReference type="SAM" id="MobiDB-lite"/>
    </source>
</evidence>